<dbReference type="InterPro" id="IPR011014">
    <property type="entry name" value="MscS_channel_TM-2"/>
</dbReference>
<keyword evidence="4 7" id="KW-0812">Transmembrane</keyword>
<dbReference type="Gene3D" id="2.30.30.60">
    <property type="match status" value="1"/>
</dbReference>
<dbReference type="InterPro" id="IPR010920">
    <property type="entry name" value="LSM_dom_sf"/>
</dbReference>
<evidence type="ECO:0000256" key="6">
    <source>
        <dbReference type="ARBA" id="ARBA00023136"/>
    </source>
</evidence>
<dbReference type="InterPro" id="IPR006685">
    <property type="entry name" value="MscS_channel_2nd"/>
</dbReference>
<dbReference type="InterPro" id="IPR049142">
    <property type="entry name" value="MS_channel_1st"/>
</dbReference>
<dbReference type="InterPro" id="IPR011066">
    <property type="entry name" value="MscS_channel_C_sf"/>
</dbReference>
<feature type="domain" description="Mechanosensitive ion channel transmembrane helices 2/3" evidence="10">
    <location>
        <begin position="140"/>
        <end position="179"/>
    </location>
</feature>
<evidence type="ECO:0000256" key="5">
    <source>
        <dbReference type="ARBA" id="ARBA00022989"/>
    </source>
</evidence>
<feature type="transmembrane region" description="Helical" evidence="7">
    <location>
        <begin position="133"/>
        <end position="154"/>
    </location>
</feature>
<comment type="subcellular location">
    <subcellularLocation>
        <location evidence="1">Cell membrane</location>
        <topology evidence="1">Multi-pass membrane protein</topology>
    </subcellularLocation>
</comment>
<evidence type="ECO:0000313" key="12">
    <source>
        <dbReference type="Proteomes" id="UP001196661"/>
    </source>
</evidence>
<comment type="caution">
    <text evidence="11">The sequence shown here is derived from an EMBL/GenBank/DDBJ whole genome shotgun (WGS) entry which is preliminary data.</text>
</comment>
<evidence type="ECO:0000256" key="4">
    <source>
        <dbReference type="ARBA" id="ARBA00022692"/>
    </source>
</evidence>
<keyword evidence="6 7" id="KW-0472">Membrane</keyword>
<feature type="transmembrane region" description="Helical" evidence="7">
    <location>
        <begin position="160"/>
        <end position="182"/>
    </location>
</feature>
<dbReference type="Gene3D" id="3.30.70.100">
    <property type="match status" value="1"/>
</dbReference>
<sequence length="356" mass="39922">MVSDFLQKTFLDNTVAAYGHALLYIAIGIAIAHLLKRIILRRLKRWAKRTTTSLDDQLVRLIERPILWLLYLGFCYISLQNLTLSKTISQLVTVLGVIFAALLLVQLVGSVAEYSLRIYGFIHRDQPNMRQSLNALIPAVRVFLWAIGIVFVLDNLGFDISAVVTGLGIGGVAIALASQGILQDLFSYFSILLDRPFEIGDFIIVGDMAGTVVQVGIKTTRLKSIDGEQLILANTDLTASRIQNFQRMVQRRVLFTLGVAYETDRAHLENIPTMVREVIEATANVVFDRAHFATFGKFSLDFEVVYLVETNDYLMYRDVQHQINLAIKQRFDQAGIEFAYPTQVIFLNSVGATPLS</sequence>
<protein>
    <submittedName>
        <fullName evidence="11">Mechanosensitive ion channel family protein</fullName>
    </submittedName>
</protein>
<dbReference type="Gene3D" id="1.10.287.1260">
    <property type="match status" value="1"/>
</dbReference>
<dbReference type="Proteomes" id="UP001196661">
    <property type="component" value="Unassembled WGS sequence"/>
</dbReference>
<comment type="similarity">
    <text evidence="2">Belongs to the MscS (TC 1.A.23) family.</text>
</comment>
<dbReference type="PANTHER" id="PTHR30566:SF25">
    <property type="entry name" value="INNER MEMBRANE PROTEIN"/>
    <property type="match status" value="1"/>
</dbReference>
<evidence type="ECO:0000256" key="1">
    <source>
        <dbReference type="ARBA" id="ARBA00004651"/>
    </source>
</evidence>
<evidence type="ECO:0000256" key="3">
    <source>
        <dbReference type="ARBA" id="ARBA00022475"/>
    </source>
</evidence>
<evidence type="ECO:0000313" key="11">
    <source>
        <dbReference type="EMBL" id="MBT9311715.1"/>
    </source>
</evidence>
<dbReference type="Pfam" id="PF21088">
    <property type="entry name" value="MS_channel_1st"/>
    <property type="match status" value="1"/>
</dbReference>
<feature type="transmembrane region" description="Helical" evidence="7">
    <location>
        <begin position="20"/>
        <end position="40"/>
    </location>
</feature>
<organism evidence="11 12">
    <name type="scientific">Leptothoe kymatousa TAU-MAC 1615</name>
    <dbReference type="NCBI Taxonomy" id="2364775"/>
    <lineage>
        <taxon>Bacteria</taxon>
        <taxon>Bacillati</taxon>
        <taxon>Cyanobacteriota</taxon>
        <taxon>Cyanophyceae</taxon>
        <taxon>Nodosilineales</taxon>
        <taxon>Cymatolegaceae</taxon>
        <taxon>Leptothoe</taxon>
        <taxon>Leptothoe kymatousa</taxon>
    </lineage>
</organism>
<dbReference type="InterPro" id="IPR049278">
    <property type="entry name" value="MS_channel_C"/>
</dbReference>
<feature type="transmembrane region" description="Helical" evidence="7">
    <location>
        <begin position="61"/>
        <end position="79"/>
    </location>
</feature>
<accession>A0ABS5Y1P3</accession>
<feature type="domain" description="Mechanosensitive ion channel MscS C-terminal" evidence="9">
    <location>
        <begin position="254"/>
        <end position="338"/>
    </location>
</feature>
<dbReference type="EMBL" id="JADOER010000004">
    <property type="protein sequence ID" value="MBT9311715.1"/>
    <property type="molecule type" value="Genomic_DNA"/>
</dbReference>
<evidence type="ECO:0000259" key="10">
    <source>
        <dbReference type="Pfam" id="PF21088"/>
    </source>
</evidence>
<name>A0ABS5Y1P3_9CYAN</name>
<feature type="transmembrane region" description="Helical" evidence="7">
    <location>
        <begin position="91"/>
        <end position="112"/>
    </location>
</feature>
<dbReference type="SUPFAM" id="SSF82861">
    <property type="entry name" value="Mechanosensitive channel protein MscS (YggB), transmembrane region"/>
    <property type="match status" value="1"/>
</dbReference>
<dbReference type="Pfam" id="PF00924">
    <property type="entry name" value="MS_channel_2nd"/>
    <property type="match status" value="1"/>
</dbReference>
<keyword evidence="3" id="KW-1003">Cell membrane</keyword>
<dbReference type="SUPFAM" id="SSF50182">
    <property type="entry name" value="Sm-like ribonucleoproteins"/>
    <property type="match status" value="1"/>
</dbReference>
<keyword evidence="5 7" id="KW-1133">Transmembrane helix</keyword>
<evidence type="ECO:0000256" key="2">
    <source>
        <dbReference type="ARBA" id="ARBA00008017"/>
    </source>
</evidence>
<proteinExistence type="inferred from homology"/>
<dbReference type="Pfam" id="PF21082">
    <property type="entry name" value="MS_channel_3rd"/>
    <property type="match status" value="1"/>
</dbReference>
<reference evidence="11 12" key="1">
    <citation type="journal article" date="2021" name="Mar. Drugs">
        <title>Genome Reduction and Secondary Metabolism of the Marine Sponge-Associated Cyanobacterium Leptothoe.</title>
        <authorList>
            <person name="Konstantinou D."/>
            <person name="Popin R.V."/>
            <person name="Fewer D.P."/>
            <person name="Sivonen K."/>
            <person name="Gkelis S."/>
        </authorList>
    </citation>
    <scope>NUCLEOTIDE SEQUENCE [LARGE SCALE GENOMIC DNA]</scope>
    <source>
        <strain evidence="11 12">TAU-MAC 1615</strain>
    </source>
</reference>
<evidence type="ECO:0000259" key="8">
    <source>
        <dbReference type="Pfam" id="PF00924"/>
    </source>
</evidence>
<feature type="domain" description="Mechanosensitive ion channel MscS" evidence="8">
    <location>
        <begin position="181"/>
        <end position="247"/>
    </location>
</feature>
<dbReference type="RefSeq" id="WP_215617585.1">
    <property type="nucleotide sequence ID" value="NZ_JADOER010000004.1"/>
</dbReference>
<dbReference type="PANTHER" id="PTHR30566">
    <property type="entry name" value="YNAI-RELATED MECHANOSENSITIVE ION CHANNEL"/>
    <property type="match status" value="1"/>
</dbReference>
<keyword evidence="12" id="KW-1185">Reference proteome</keyword>
<dbReference type="InterPro" id="IPR023408">
    <property type="entry name" value="MscS_beta-dom_sf"/>
</dbReference>
<gene>
    <name evidence="11" type="ORF">IXB28_05820</name>
</gene>
<evidence type="ECO:0000256" key="7">
    <source>
        <dbReference type="SAM" id="Phobius"/>
    </source>
</evidence>
<dbReference type="SUPFAM" id="SSF82689">
    <property type="entry name" value="Mechanosensitive channel protein MscS (YggB), C-terminal domain"/>
    <property type="match status" value="1"/>
</dbReference>
<evidence type="ECO:0000259" key="9">
    <source>
        <dbReference type="Pfam" id="PF21082"/>
    </source>
</evidence>